<feature type="transmembrane region" description="Helical" evidence="11">
    <location>
        <begin position="263"/>
        <end position="282"/>
    </location>
</feature>
<dbReference type="PANTHER" id="PTHR46157">
    <property type="entry name" value="K(+) EFFLUX ANTIPORTER 3, CHLOROPLASTIC"/>
    <property type="match status" value="1"/>
</dbReference>
<keyword evidence="10 11" id="KW-0472">Membrane</keyword>
<name>A0ABS9D530_9ALTE</name>
<evidence type="ECO:0000256" key="3">
    <source>
        <dbReference type="ARBA" id="ARBA00022448"/>
    </source>
</evidence>
<gene>
    <name evidence="13" type="ORF">L0668_07875</name>
</gene>
<evidence type="ECO:0000256" key="7">
    <source>
        <dbReference type="ARBA" id="ARBA00022958"/>
    </source>
</evidence>
<evidence type="ECO:0000256" key="10">
    <source>
        <dbReference type="ARBA" id="ARBA00023136"/>
    </source>
</evidence>
<proteinExistence type="inferred from homology"/>
<comment type="subcellular location">
    <subcellularLocation>
        <location evidence="1">Membrane</location>
        <topology evidence="1">Multi-pass membrane protein</topology>
    </subcellularLocation>
</comment>
<feature type="transmembrane region" description="Helical" evidence="11">
    <location>
        <begin position="29"/>
        <end position="47"/>
    </location>
</feature>
<feature type="transmembrane region" description="Helical" evidence="11">
    <location>
        <begin position="209"/>
        <end position="227"/>
    </location>
</feature>
<dbReference type="NCBIfam" id="TIGR00932">
    <property type="entry name" value="2a37"/>
    <property type="match status" value="1"/>
</dbReference>
<keyword evidence="8 11" id="KW-1133">Transmembrane helix</keyword>
<feature type="transmembrane region" description="Helical" evidence="11">
    <location>
        <begin position="146"/>
        <end position="165"/>
    </location>
</feature>
<feature type="transmembrane region" description="Helical" evidence="11">
    <location>
        <begin position="288"/>
        <end position="309"/>
    </location>
</feature>
<feature type="transmembrane region" description="Helical" evidence="11">
    <location>
        <begin position="233"/>
        <end position="251"/>
    </location>
</feature>
<feature type="transmembrane region" description="Helical" evidence="11">
    <location>
        <begin position="84"/>
        <end position="106"/>
    </location>
</feature>
<organism evidence="13 14">
    <name type="scientific">Paraglaciecola algarum</name>
    <dbReference type="NCBI Taxonomy" id="3050085"/>
    <lineage>
        <taxon>Bacteria</taxon>
        <taxon>Pseudomonadati</taxon>
        <taxon>Pseudomonadota</taxon>
        <taxon>Gammaproteobacteria</taxon>
        <taxon>Alteromonadales</taxon>
        <taxon>Alteromonadaceae</taxon>
        <taxon>Paraglaciecola</taxon>
    </lineage>
</organism>
<dbReference type="PANTHER" id="PTHR46157:SF4">
    <property type="entry name" value="K(+) EFFLUX ANTIPORTER 3, CHLOROPLASTIC"/>
    <property type="match status" value="1"/>
</dbReference>
<feature type="transmembrane region" description="Helical" evidence="11">
    <location>
        <begin position="112"/>
        <end position="134"/>
    </location>
</feature>
<feature type="transmembrane region" description="Helical" evidence="11">
    <location>
        <begin position="321"/>
        <end position="342"/>
    </location>
</feature>
<evidence type="ECO:0000256" key="9">
    <source>
        <dbReference type="ARBA" id="ARBA00023065"/>
    </source>
</evidence>
<dbReference type="InterPro" id="IPR004771">
    <property type="entry name" value="K/H_exchanger"/>
</dbReference>
<reference evidence="13 14" key="1">
    <citation type="submission" date="2022-01" db="EMBL/GenBank/DDBJ databases">
        <title>Paraglaciecola sp. G1-23.</title>
        <authorList>
            <person name="Jin M.S."/>
            <person name="Han D.M."/>
            <person name="Kim H.M."/>
            <person name="Jeon C.O."/>
        </authorList>
    </citation>
    <scope>NUCLEOTIDE SEQUENCE [LARGE SCALE GENOMIC DNA]</scope>
    <source>
        <strain evidence="13 14">G1-23</strain>
    </source>
</reference>
<dbReference type="Pfam" id="PF00999">
    <property type="entry name" value="Na_H_Exchanger"/>
    <property type="match status" value="1"/>
</dbReference>
<feature type="transmembrane region" description="Helical" evidence="11">
    <location>
        <begin position="177"/>
        <end position="197"/>
    </location>
</feature>
<dbReference type="RefSeq" id="WP_235311577.1">
    <property type="nucleotide sequence ID" value="NZ_JAKGAS010000003.1"/>
</dbReference>
<dbReference type="SUPFAM" id="SSF51735">
    <property type="entry name" value="NAD(P)-binding Rossmann-fold domains"/>
    <property type="match status" value="1"/>
</dbReference>
<sequence length="592" mass="64648">MSLLASGMVFLAATVVAIPIFKKLKLGAILGYLVAGVIIGPAVMNWVNHPDIILHFAELGVVFLLFVIGLELEPEKLWKMRQQILLSGGGQLLTSAVIITTIMHLILSYSLITSVVVGLALALSSTAFALQLMAEYKVLKAPPGKQGFAMLLMQDLAVIPILLLVEGLSTNTDNTSPAWWVSVGVIGLVLIIGRYFINPFLRLISNYGSTEVMTSAALLIVMATALGMQEAGLSMGMGAFIAGILLANSSFRHQLETEIEPFKGLLLGLFFIAIGMNLDLGLLVSEPIFILSSALLLVVVKTGVIYSILKLAKQSKTDAIRIGLMLSQGGEFAFVVMTQAAGNGVLEPHLANQVTLIVGISMALTSPLVILHSIWFNSKNCPPVYDTNSDLDEPQVIIAGFGRFGQISARILAANNIPFTALDKDAQHIEFLKQFGSKVFYGDASRLDLLKTAGIEHARVILIAIDNDQEAIKLAKIVKNEYPKIKIIARARNRFIATEYSRLGIKNVVRELFAGGLESAELLLKEYGYQDDEAKNMVHIFARHDKQLLEKTYTEKMDLQQVIDVTKQGREELQSLFTKDKQVTKGKQDIQN</sequence>
<evidence type="ECO:0000256" key="5">
    <source>
        <dbReference type="ARBA" id="ARBA00022538"/>
    </source>
</evidence>
<evidence type="ECO:0000256" key="1">
    <source>
        <dbReference type="ARBA" id="ARBA00004141"/>
    </source>
</evidence>
<keyword evidence="5" id="KW-0633">Potassium transport</keyword>
<keyword evidence="9" id="KW-0406">Ion transport</keyword>
<feature type="transmembrane region" description="Helical" evidence="11">
    <location>
        <begin position="354"/>
        <end position="376"/>
    </location>
</feature>
<keyword evidence="4" id="KW-0050">Antiport</keyword>
<dbReference type="Gene3D" id="3.40.50.720">
    <property type="entry name" value="NAD(P)-binding Rossmann-like Domain"/>
    <property type="match status" value="1"/>
</dbReference>
<protein>
    <submittedName>
        <fullName evidence="13">Monovalent cation:proton antiporter-2 (CPA2) family protein</fullName>
    </submittedName>
</protein>
<evidence type="ECO:0000313" key="14">
    <source>
        <dbReference type="Proteomes" id="UP001521137"/>
    </source>
</evidence>
<accession>A0ABS9D530</accession>
<dbReference type="InterPro" id="IPR036291">
    <property type="entry name" value="NAD(P)-bd_dom_sf"/>
</dbReference>
<evidence type="ECO:0000259" key="12">
    <source>
        <dbReference type="PROSITE" id="PS51201"/>
    </source>
</evidence>
<evidence type="ECO:0000256" key="2">
    <source>
        <dbReference type="ARBA" id="ARBA00005551"/>
    </source>
</evidence>
<evidence type="ECO:0000256" key="4">
    <source>
        <dbReference type="ARBA" id="ARBA00022449"/>
    </source>
</evidence>
<dbReference type="EMBL" id="JAKGAS010000003">
    <property type="protein sequence ID" value="MCF2948020.1"/>
    <property type="molecule type" value="Genomic_DNA"/>
</dbReference>
<dbReference type="PROSITE" id="PS51201">
    <property type="entry name" value="RCK_N"/>
    <property type="match status" value="1"/>
</dbReference>
<dbReference type="Proteomes" id="UP001521137">
    <property type="component" value="Unassembled WGS sequence"/>
</dbReference>
<keyword evidence="7" id="KW-0630">Potassium</keyword>
<dbReference type="InterPro" id="IPR006153">
    <property type="entry name" value="Cation/H_exchanger_TM"/>
</dbReference>
<evidence type="ECO:0000256" key="8">
    <source>
        <dbReference type="ARBA" id="ARBA00022989"/>
    </source>
</evidence>
<keyword evidence="3" id="KW-0813">Transport</keyword>
<feature type="transmembrane region" description="Helical" evidence="11">
    <location>
        <begin position="6"/>
        <end position="22"/>
    </location>
</feature>
<keyword evidence="14" id="KW-1185">Reference proteome</keyword>
<comment type="caution">
    <text evidence="13">The sequence shown here is derived from an EMBL/GenBank/DDBJ whole genome shotgun (WGS) entry which is preliminary data.</text>
</comment>
<dbReference type="Pfam" id="PF02254">
    <property type="entry name" value="TrkA_N"/>
    <property type="match status" value="1"/>
</dbReference>
<feature type="domain" description="RCK N-terminal" evidence="12">
    <location>
        <begin position="393"/>
        <end position="509"/>
    </location>
</feature>
<dbReference type="InterPro" id="IPR003148">
    <property type="entry name" value="RCK_N"/>
</dbReference>
<feature type="transmembrane region" description="Helical" evidence="11">
    <location>
        <begin position="53"/>
        <end position="72"/>
    </location>
</feature>
<evidence type="ECO:0000313" key="13">
    <source>
        <dbReference type="EMBL" id="MCF2948020.1"/>
    </source>
</evidence>
<dbReference type="InterPro" id="IPR038770">
    <property type="entry name" value="Na+/solute_symporter_sf"/>
</dbReference>
<evidence type="ECO:0000256" key="11">
    <source>
        <dbReference type="SAM" id="Phobius"/>
    </source>
</evidence>
<dbReference type="Gene3D" id="1.20.1530.20">
    <property type="match status" value="1"/>
</dbReference>
<evidence type="ECO:0000256" key="6">
    <source>
        <dbReference type="ARBA" id="ARBA00022692"/>
    </source>
</evidence>
<comment type="similarity">
    <text evidence="2">Belongs to the monovalent cation:proton antiporter 2 (CPA2) transporter (TC 2.A.37) family.</text>
</comment>
<keyword evidence="6 11" id="KW-0812">Transmembrane</keyword>